<dbReference type="RefSeq" id="WP_054838292.1">
    <property type="nucleotide sequence ID" value="NZ_BBBY01000007.1"/>
</dbReference>
<dbReference type="OrthoDB" id="34642at2157"/>
<evidence type="ECO:0000313" key="4">
    <source>
        <dbReference type="Proteomes" id="UP000470772"/>
    </source>
</evidence>
<feature type="transmembrane region" description="Helical" evidence="2">
    <location>
        <begin position="91"/>
        <end position="111"/>
    </location>
</feature>
<evidence type="ECO:0000313" key="3">
    <source>
        <dbReference type="EMBL" id="MUN29459.1"/>
    </source>
</evidence>
<comment type="caution">
    <text evidence="3">The sequence shown here is derived from an EMBL/GenBank/DDBJ whole genome shotgun (WGS) entry which is preliminary data.</text>
</comment>
<keyword evidence="2" id="KW-0812">Transmembrane</keyword>
<evidence type="ECO:0000256" key="2">
    <source>
        <dbReference type="SAM" id="Phobius"/>
    </source>
</evidence>
<dbReference type="EMBL" id="WGGD01000005">
    <property type="protein sequence ID" value="MUN29459.1"/>
    <property type="molecule type" value="Genomic_DNA"/>
</dbReference>
<feature type="coiled-coil region" evidence="1">
    <location>
        <begin position="142"/>
        <end position="169"/>
    </location>
</feature>
<dbReference type="Proteomes" id="UP000470772">
    <property type="component" value="Unassembled WGS sequence"/>
</dbReference>
<dbReference type="SUPFAM" id="SSF56024">
    <property type="entry name" value="Phospholipase D/nuclease"/>
    <property type="match status" value="1"/>
</dbReference>
<evidence type="ECO:0000256" key="1">
    <source>
        <dbReference type="SAM" id="Coils"/>
    </source>
</evidence>
<sequence>MVVVESSKEIYSNLLSAINKASSKVLVVTEKLDQDVAEALLSRAASGIDIKLITSDNVWSKWLANSKLSYRIGDEKKIQEELNELEHQITLFSRLPIIVAVILYAVSFVLFLKYGSIFLLFSLVISTLITIIIFYYIKSKRLKEMYNQYNISKENLNNFQEQSKAFRNEISKRLEINESKDIGFTIICCDSDCFITSMPLIRQREEQYHFFDRVNYGDVVVLLSQIPIAH</sequence>
<proteinExistence type="predicted"/>
<keyword evidence="1" id="KW-0175">Coiled coil</keyword>
<keyword evidence="2" id="KW-1133">Transmembrane helix</keyword>
<name>A0A6A9QMT4_SULME</name>
<accession>A0A6A9QMT4</accession>
<feature type="transmembrane region" description="Helical" evidence="2">
    <location>
        <begin position="117"/>
        <end position="137"/>
    </location>
</feature>
<dbReference type="AlphaFoldDB" id="A0A6A9QMT4"/>
<gene>
    <name evidence="3" type="ORF">GC250_08420</name>
</gene>
<protein>
    <submittedName>
        <fullName evidence="3">Uncharacterized protein</fullName>
    </submittedName>
</protein>
<organism evidence="3 4">
    <name type="scientific">Sulfuracidifex metallicus DSM 6482 = JCM 9184</name>
    <dbReference type="NCBI Taxonomy" id="523847"/>
    <lineage>
        <taxon>Archaea</taxon>
        <taxon>Thermoproteota</taxon>
        <taxon>Thermoprotei</taxon>
        <taxon>Sulfolobales</taxon>
        <taxon>Sulfolobaceae</taxon>
        <taxon>Sulfuracidifex</taxon>
    </lineage>
</organism>
<keyword evidence="2" id="KW-0472">Membrane</keyword>
<keyword evidence="4" id="KW-1185">Reference proteome</keyword>
<reference evidence="3 4" key="1">
    <citation type="submission" date="2019-10" db="EMBL/GenBank/DDBJ databases">
        <title>Sequencing and Assembly of Multiple Reported Metal-Biooxidizing Members of the Extremely Thermoacidophilic Archaeal Family Sulfolobaceae.</title>
        <authorList>
            <person name="Counts J.A."/>
            <person name="Kelly R.M."/>
        </authorList>
    </citation>
    <scope>NUCLEOTIDE SEQUENCE [LARGE SCALE GENOMIC DNA]</scope>
    <source>
        <strain evidence="3 4">DSM 6482</strain>
    </source>
</reference>